<dbReference type="InterPro" id="IPR051799">
    <property type="entry name" value="NADH_flavin_oxidoreductase"/>
</dbReference>
<dbReference type="Pfam" id="PF00724">
    <property type="entry name" value="Oxidored_FMN"/>
    <property type="match status" value="1"/>
</dbReference>
<dbReference type="Proteomes" id="UP000238358">
    <property type="component" value="Chromosome"/>
</dbReference>
<evidence type="ECO:0000259" key="3">
    <source>
        <dbReference type="Pfam" id="PF00724"/>
    </source>
</evidence>
<sequence length="331" mass="34966">MLRESIEVGGIALKNRLVMAPVDLEKSDHGTVTEEQLKYYDERTKGGCFGLVVIEHSFVQPNGRASENQLSSAKDEDIAGLTKLASLIHGNGCKTVLQISHAGAVSPLAQVTEGISPSGLVSPKKAMVGGAMAPTHAMSQEEIDGLIENFAAAARRAKVAGFDGVEIHAAHGYLLNQFYSPLMNQRTDAYTIKTLDGRLKLHLQVIAAVRKVLGRDLILGMRFGASDYMDGGSTIEDGVQAAKILESAGLSYLSISGGHCGSSPSNKKGVGYFGDSSEAIKQQTTLPIILTGGVKTKEDAESLLQAGKADMIGVARAVIGNPDWARNAMSE</sequence>
<dbReference type="EMBL" id="CP027569">
    <property type="protein sequence ID" value="AVO28194.1"/>
    <property type="molecule type" value="Genomic_DNA"/>
</dbReference>
<dbReference type="CDD" id="cd02803">
    <property type="entry name" value="OYE_like_FMN_family"/>
    <property type="match status" value="1"/>
</dbReference>
<dbReference type="GeneID" id="97492788"/>
<accession>A0A2S0M9Q2</accession>
<protein>
    <submittedName>
        <fullName evidence="4">NADH oxidase</fullName>
    </submittedName>
</protein>
<dbReference type="PANTHER" id="PTHR43656:SF2">
    <property type="entry name" value="BINDING OXIDOREDUCTASE, PUTATIVE (AFU_ORTHOLOGUE AFUA_2G08260)-RELATED"/>
    <property type="match status" value="1"/>
</dbReference>
<dbReference type="RefSeq" id="WP_014016597.1">
    <property type="nucleotide sequence ID" value="NZ_CBCRYV010000002.1"/>
</dbReference>
<keyword evidence="1" id="KW-0285">Flavoprotein</keyword>
<dbReference type="GO" id="GO:0010181">
    <property type="term" value="F:FMN binding"/>
    <property type="evidence" value="ECO:0007669"/>
    <property type="project" value="InterPro"/>
</dbReference>
<dbReference type="SUPFAM" id="SSF51395">
    <property type="entry name" value="FMN-linked oxidoreductases"/>
    <property type="match status" value="1"/>
</dbReference>
<name>A0A2S0M9Q2_MEGEL</name>
<keyword evidence="2" id="KW-0560">Oxidoreductase</keyword>
<evidence type="ECO:0000313" key="4">
    <source>
        <dbReference type="EMBL" id="AVO28194.1"/>
    </source>
</evidence>
<dbReference type="GO" id="GO:0016491">
    <property type="term" value="F:oxidoreductase activity"/>
    <property type="evidence" value="ECO:0007669"/>
    <property type="project" value="UniProtKB-KW"/>
</dbReference>
<dbReference type="Gene3D" id="3.20.20.70">
    <property type="entry name" value="Aldolase class I"/>
    <property type="match status" value="1"/>
</dbReference>
<evidence type="ECO:0000313" key="5">
    <source>
        <dbReference type="Proteomes" id="UP000238358"/>
    </source>
</evidence>
<dbReference type="InterPro" id="IPR013785">
    <property type="entry name" value="Aldolase_TIM"/>
</dbReference>
<organism evidence="4 5">
    <name type="scientific">Megasphaera elsdenii</name>
    <dbReference type="NCBI Taxonomy" id="907"/>
    <lineage>
        <taxon>Bacteria</taxon>
        <taxon>Bacillati</taxon>
        <taxon>Bacillota</taxon>
        <taxon>Negativicutes</taxon>
        <taxon>Veillonellales</taxon>
        <taxon>Veillonellaceae</taxon>
        <taxon>Megasphaera</taxon>
    </lineage>
</organism>
<evidence type="ECO:0000256" key="1">
    <source>
        <dbReference type="ARBA" id="ARBA00022630"/>
    </source>
</evidence>
<dbReference type="OrthoDB" id="9772736at2"/>
<feature type="domain" description="NADH:flavin oxidoreductase/NADH oxidase N-terminal" evidence="3">
    <location>
        <begin position="5"/>
        <end position="328"/>
    </location>
</feature>
<evidence type="ECO:0000256" key="2">
    <source>
        <dbReference type="ARBA" id="ARBA00023002"/>
    </source>
</evidence>
<reference evidence="4 5" key="1">
    <citation type="journal article" date="2018" name="Genome Announc.">
        <title>Complete genomes of two Megasphaera elsdenii strains, NCIMB 702410 and ATCC 25940.</title>
        <authorList>
            <person name="Hatmaker E.A."/>
            <person name="O'Dell K."/>
            <person name="Riley L.A."/>
            <person name="Klingeman D.M."/>
            <person name="Guss A.M."/>
        </authorList>
    </citation>
    <scope>NUCLEOTIDE SEQUENCE [LARGE SCALE GENOMIC DNA]</scope>
    <source>
        <strain evidence="4 5">NCIMB702410</strain>
    </source>
</reference>
<proteinExistence type="predicted"/>
<dbReference type="AlphaFoldDB" id="A0A2S0M9Q2"/>
<dbReference type="PANTHER" id="PTHR43656">
    <property type="entry name" value="BINDING OXIDOREDUCTASE, PUTATIVE (AFU_ORTHOLOGUE AFUA_2G08260)-RELATED"/>
    <property type="match status" value="1"/>
</dbReference>
<gene>
    <name evidence="4" type="ORF">C6Y28_11460</name>
</gene>
<dbReference type="InterPro" id="IPR001155">
    <property type="entry name" value="OxRdtase_FMN_N"/>
</dbReference>